<keyword evidence="4 12" id="KW-0863">Zinc-finger</keyword>
<evidence type="ECO:0000256" key="3">
    <source>
        <dbReference type="ARBA" id="ARBA00022723"/>
    </source>
</evidence>
<evidence type="ECO:0000256" key="8">
    <source>
        <dbReference type="ARBA" id="ARBA00023242"/>
    </source>
</evidence>
<sequence length="324" mass="33816">MATSATGMAANHQPKGILKKRTTPSATTTEPPFPPFSSSASSPPASSTTTPLTRPERLAQQEAAARLALLKKLRDTELKPPPSEYLDLIEERNCLGRCGYALCPRPRRAHEGPFTISTSSSSSGSIARSADLNKWCSDACARRALYLKVQLDNPSYERDAGTGRMVVRLELREEPGRNGSGGGGGGGGVVPTATAAAAAATATATRGGGGAVRGSEEDRTTLAQAMAQLEIDKQKQEKQKGGAAALAGERGDPGGVFTGVSRVEVTIKESAADGPVRAPSQADGDAFLRVEGYKPSFGTGKKPDEGAESAESDDDDDDFFTVRF</sequence>
<feature type="region of interest" description="Disordered" evidence="13">
    <location>
        <begin position="273"/>
        <end position="324"/>
    </location>
</feature>
<dbReference type="PANTHER" id="PTHR14732:SF0">
    <property type="entry name" value="RNA POLYMERASE II SUBUNIT B1 CTD PHOSPHATASE RPAP2-RELATED"/>
    <property type="match status" value="1"/>
</dbReference>
<dbReference type="GO" id="GO:0005737">
    <property type="term" value="C:cytoplasm"/>
    <property type="evidence" value="ECO:0007669"/>
    <property type="project" value="TreeGrafter"/>
</dbReference>
<comment type="function">
    <text evidence="12">Putative RNA polymerase II subunit B1 C-terminal domain (CTD) phosphatase involved in RNA polymerase II transcription regulation.</text>
</comment>
<evidence type="ECO:0000256" key="12">
    <source>
        <dbReference type="RuleBase" id="RU367080"/>
    </source>
</evidence>
<evidence type="ECO:0000256" key="1">
    <source>
        <dbReference type="ARBA" id="ARBA00004123"/>
    </source>
</evidence>
<comment type="subcellular location">
    <subcellularLocation>
        <location evidence="1 12">Nucleus</location>
    </subcellularLocation>
</comment>
<keyword evidence="7 12" id="KW-0904">Protein phosphatase</keyword>
<evidence type="ECO:0000256" key="5">
    <source>
        <dbReference type="ARBA" id="ARBA00022801"/>
    </source>
</evidence>
<dbReference type="Pfam" id="PF04181">
    <property type="entry name" value="RPAP2_Rtr1"/>
    <property type="match status" value="1"/>
</dbReference>
<dbReference type="AlphaFoldDB" id="A0AAD4ETL8"/>
<dbReference type="InterPro" id="IPR007308">
    <property type="entry name" value="Rtr1/RPAP2_dom"/>
</dbReference>
<feature type="region of interest" description="Disordered" evidence="13">
    <location>
        <begin position="1"/>
        <end position="58"/>
    </location>
</feature>
<evidence type="ECO:0000256" key="13">
    <source>
        <dbReference type="SAM" id="MobiDB-lite"/>
    </source>
</evidence>
<dbReference type="GO" id="GO:0005634">
    <property type="term" value="C:nucleus"/>
    <property type="evidence" value="ECO:0007669"/>
    <property type="project" value="UniProtKB-SubCell"/>
</dbReference>
<evidence type="ECO:0000313" key="16">
    <source>
        <dbReference type="Proteomes" id="UP001197093"/>
    </source>
</evidence>
<keyword evidence="8 12" id="KW-0539">Nucleus</keyword>
<reference evidence="15" key="1">
    <citation type="submission" date="2023-02" db="EMBL/GenBank/DDBJ databases">
        <authorList>
            <person name="Palmer J.M."/>
        </authorList>
    </citation>
    <scope>NUCLEOTIDE SEQUENCE</scope>
    <source>
        <strain evidence="15">FW57</strain>
    </source>
</reference>
<protein>
    <recommendedName>
        <fullName evidence="12">RNA polymerase II subunit B1 CTD phosphatase RPAP2 homolog</fullName>
        <ecNumber evidence="12">3.1.3.16</ecNumber>
    </recommendedName>
</protein>
<feature type="compositionally biased region" description="Acidic residues" evidence="13">
    <location>
        <begin position="306"/>
        <end position="324"/>
    </location>
</feature>
<feature type="compositionally biased region" description="Low complexity" evidence="13">
    <location>
        <begin position="23"/>
        <end position="51"/>
    </location>
</feature>
<dbReference type="PANTHER" id="PTHR14732">
    <property type="entry name" value="RNA POLYMERASE II SUBUNIT B1 CTD PHOSPHATASE RPAP2-RELATED"/>
    <property type="match status" value="1"/>
</dbReference>
<comment type="catalytic activity">
    <reaction evidence="10 12">
        <text>O-phospho-L-threonyl-[protein] + H2O = L-threonyl-[protein] + phosphate</text>
        <dbReference type="Rhea" id="RHEA:47004"/>
        <dbReference type="Rhea" id="RHEA-COMP:11060"/>
        <dbReference type="Rhea" id="RHEA-COMP:11605"/>
        <dbReference type="ChEBI" id="CHEBI:15377"/>
        <dbReference type="ChEBI" id="CHEBI:30013"/>
        <dbReference type="ChEBI" id="CHEBI:43474"/>
        <dbReference type="ChEBI" id="CHEBI:61977"/>
        <dbReference type="EC" id="3.1.3.16"/>
    </reaction>
</comment>
<keyword evidence="16" id="KW-1185">Reference proteome</keyword>
<evidence type="ECO:0000256" key="4">
    <source>
        <dbReference type="ARBA" id="ARBA00022771"/>
    </source>
</evidence>
<dbReference type="InterPro" id="IPR039693">
    <property type="entry name" value="Rtr1/RPAP2"/>
</dbReference>
<feature type="region of interest" description="Disordered" evidence="13">
    <location>
        <begin position="233"/>
        <end position="257"/>
    </location>
</feature>
<keyword evidence="5 12" id="KW-0378">Hydrolase</keyword>
<evidence type="ECO:0000256" key="10">
    <source>
        <dbReference type="ARBA" id="ARBA00048336"/>
    </source>
</evidence>
<accession>A0AAD4ETL8</accession>
<dbReference type="GO" id="GO:0008270">
    <property type="term" value="F:zinc ion binding"/>
    <property type="evidence" value="ECO:0007669"/>
    <property type="project" value="UniProtKB-KW"/>
</dbReference>
<comment type="similarity">
    <text evidence="2 11 12">Belongs to the RPAP2 family.</text>
</comment>
<gene>
    <name evidence="15" type="ORF">NEMBOFW57_006630</name>
</gene>
<comment type="catalytic activity">
    <reaction evidence="9 12">
        <text>O-phospho-L-seryl-[protein] + H2O = L-seryl-[protein] + phosphate</text>
        <dbReference type="Rhea" id="RHEA:20629"/>
        <dbReference type="Rhea" id="RHEA-COMP:9863"/>
        <dbReference type="Rhea" id="RHEA-COMP:11604"/>
        <dbReference type="ChEBI" id="CHEBI:15377"/>
        <dbReference type="ChEBI" id="CHEBI:29999"/>
        <dbReference type="ChEBI" id="CHEBI:43474"/>
        <dbReference type="ChEBI" id="CHEBI:83421"/>
        <dbReference type="EC" id="3.1.3.16"/>
    </reaction>
</comment>
<dbReference type="EMBL" id="JAHCVI010000003">
    <property type="protein sequence ID" value="KAG7287125.1"/>
    <property type="molecule type" value="Genomic_DNA"/>
</dbReference>
<evidence type="ECO:0000313" key="15">
    <source>
        <dbReference type="EMBL" id="KAG7287125.1"/>
    </source>
</evidence>
<organism evidence="15 16">
    <name type="scientific">Staphylotrichum longicolle</name>
    <dbReference type="NCBI Taxonomy" id="669026"/>
    <lineage>
        <taxon>Eukaryota</taxon>
        <taxon>Fungi</taxon>
        <taxon>Dikarya</taxon>
        <taxon>Ascomycota</taxon>
        <taxon>Pezizomycotina</taxon>
        <taxon>Sordariomycetes</taxon>
        <taxon>Sordariomycetidae</taxon>
        <taxon>Sordariales</taxon>
        <taxon>Chaetomiaceae</taxon>
        <taxon>Staphylotrichum</taxon>
    </lineage>
</organism>
<dbReference type="EC" id="3.1.3.16" evidence="12"/>
<dbReference type="Proteomes" id="UP001197093">
    <property type="component" value="Unassembled WGS sequence"/>
</dbReference>
<evidence type="ECO:0000259" key="14">
    <source>
        <dbReference type="PROSITE" id="PS51479"/>
    </source>
</evidence>
<evidence type="ECO:0000256" key="2">
    <source>
        <dbReference type="ARBA" id="ARBA00005676"/>
    </source>
</evidence>
<evidence type="ECO:0000256" key="6">
    <source>
        <dbReference type="ARBA" id="ARBA00022833"/>
    </source>
</evidence>
<evidence type="ECO:0000256" key="9">
    <source>
        <dbReference type="ARBA" id="ARBA00047761"/>
    </source>
</evidence>
<name>A0AAD4ETL8_9PEZI</name>
<feature type="domain" description="RTR1-type" evidence="14">
    <location>
        <begin position="75"/>
        <end position="159"/>
    </location>
</feature>
<dbReference type="GO" id="GO:0043175">
    <property type="term" value="F:RNA polymerase core enzyme binding"/>
    <property type="evidence" value="ECO:0007669"/>
    <property type="project" value="UniProtKB-UniRule"/>
</dbReference>
<proteinExistence type="inferred from homology"/>
<evidence type="ECO:0000256" key="7">
    <source>
        <dbReference type="ARBA" id="ARBA00022912"/>
    </source>
</evidence>
<dbReference type="PROSITE" id="PS51479">
    <property type="entry name" value="ZF_RTR1"/>
    <property type="match status" value="1"/>
</dbReference>
<comment type="caution">
    <text evidence="15">The sequence shown here is derived from an EMBL/GenBank/DDBJ whole genome shotgun (WGS) entry which is preliminary data.</text>
</comment>
<dbReference type="InterPro" id="IPR038534">
    <property type="entry name" value="Rtr1/RPAP2_sf"/>
</dbReference>
<dbReference type="Gene3D" id="1.25.40.820">
    <property type="match status" value="1"/>
</dbReference>
<keyword evidence="6 12" id="KW-0862">Zinc</keyword>
<evidence type="ECO:0000256" key="11">
    <source>
        <dbReference type="PROSITE-ProRule" id="PRU00812"/>
    </source>
</evidence>
<keyword evidence="3 12" id="KW-0479">Metal-binding</keyword>
<dbReference type="GO" id="GO:0008420">
    <property type="term" value="F:RNA polymerase II CTD heptapeptide repeat phosphatase activity"/>
    <property type="evidence" value="ECO:0007669"/>
    <property type="project" value="UniProtKB-UniRule"/>
</dbReference>